<dbReference type="InterPro" id="IPR016035">
    <property type="entry name" value="Acyl_Trfase/lysoPLipase"/>
</dbReference>
<organism evidence="15 16">
    <name type="scientific">Penicillium oxalicum (strain 114-2 / CGMCC 5302)</name>
    <name type="common">Penicillium decumbens</name>
    <dbReference type="NCBI Taxonomy" id="933388"/>
    <lineage>
        <taxon>Eukaryota</taxon>
        <taxon>Fungi</taxon>
        <taxon>Dikarya</taxon>
        <taxon>Ascomycota</taxon>
        <taxon>Pezizomycotina</taxon>
        <taxon>Eurotiomycetes</taxon>
        <taxon>Eurotiomycetidae</taxon>
        <taxon>Eurotiales</taxon>
        <taxon>Aspergillaceae</taxon>
        <taxon>Penicillium</taxon>
    </lineage>
</organism>
<reference evidence="15 16" key="1">
    <citation type="journal article" date="2013" name="PLoS ONE">
        <title>Genomic and secretomic analyses reveal unique features of the lignocellulolytic enzyme system of Penicillium decumbens.</title>
        <authorList>
            <person name="Liu G."/>
            <person name="Zhang L."/>
            <person name="Wei X."/>
            <person name="Zou G."/>
            <person name="Qin Y."/>
            <person name="Ma L."/>
            <person name="Li J."/>
            <person name="Zheng H."/>
            <person name="Wang S."/>
            <person name="Wang C."/>
            <person name="Xun L."/>
            <person name="Zhao G.-P."/>
            <person name="Zhou Z."/>
            <person name="Qu Y."/>
        </authorList>
    </citation>
    <scope>NUCLEOTIDE SEQUENCE [LARGE SCALE GENOMIC DNA]</scope>
    <source>
        <strain evidence="16">114-2 / CGMCC 5302</strain>
    </source>
</reference>
<dbReference type="InterPro" id="IPR020841">
    <property type="entry name" value="PKS_Beta-ketoAc_synthase_dom"/>
</dbReference>
<dbReference type="FunFam" id="3.90.25.70:FF:000001">
    <property type="entry name" value="Fatty acid synthase subunit alpha"/>
    <property type="match status" value="1"/>
</dbReference>
<dbReference type="GO" id="GO:0004316">
    <property type="term" value="F:3-oxoacyl-[acyl-carrier-protein] reductase (NADPH) activity"/>
    <property type="evidence" value="ECO:0007669"/>
    <property type="project" value="UniProtKB-EC"/>
</dbReference>
<dbReference type="InterPro" id="IPR014030">
    <property type="entry name" value="Ketoacyl_synth_N"/>
</dbReference>
<comment type="catalytic activity">
    <reaction evidence="9">
        <text>a (3R)-hydroxyacyl-[ACP] + NADP(+) = a 3-oxoacyl-[ACP] + NADPH + H(+)</text>
        <dbReference type="Rhea" id="RHEA:17397"/>
        <dbReference type="Rhea" id="RHEA-COMP:9916"/>
        <dbReference type="Rhea" id="RHEA-COMP:9945"/>
        <dbReference type="ChEBI" id="CHEBI:15378"/>
        <dbReference type="ChEBI" id="CHEBI:57783"/>
        <dbReference type="ChEBI" id="CHEBI:58349"/>
        <dbReference type="ChEBI" id="CHEBI:78776"/>
        <dbReference type="ChEBI" id="CHEBI:78827"/>
        <dbReference type="EC" id="1.1.1.100"/>
    </reaction>
</comment>
<dbReference type="PhylomeDB" id="S8AYY1"/>
<dbReference type="InterPro" id="IPR018201">
    <property type="entry name" value="Ketoacyl_synth_AS"/>
</dbReference>
<dbReference type="PROSITE" id="PS00606">
    <property type="entry name" value="KS3_1"/>
    <property type="match status" value="1"/>
</dbReference>
<evidence type="ECO:0000256" key="7">
    <source>
        <dbReference type="ARBA" id="ARBA00023268"/>
    </source>
</evidence>
<evidence type="ECO:0000256" key="6">
    <source>
        <dbReference type="ARBA" id="ARBA00023002"/>
    </source>
</evidence>
<dbReference type="PANTHER" id="PTHR10982">
    <property type="entry name" value="MALONYL COA-ACYL CARRIER PROTEIN TRANSACYLASE"/>
    <property type="match status" value="1"/>
</dbReference>
<dbReference type="PIRSF" id="PIRSF000454">
    <property type="entry name" value="FAS_yeast_alpha"/>
    <property type="match status" value="1"/>
</dbReference>
<evidence type="ECO:0000256" key="3">
    <source>
        <dbReference type="ARBA" id="ARBA00022553"/>
    </source>
</evidence>
<accession>S8AYY1</accession>
<dbReference type="Proteomes" id="UP000019376">
    <property type="component" value="Unassembled WGS sequence"/>
</dbReference>
<feature type="domain" description="Ketosynthase family 3 (KS3)" evidence="14">
    <location>
        <begin position="996"/>
        <end position="1531"/>
    </location>
</feature>
<feature type="region of interest" description="Disordered" evidence="13">
    <location>
        <begin position="1224"/>
        <end position="1250"/>
    </location>
</feature>
<dbReference type="EMBL" id="KB644410">
    <property type="protein sequence ID" value="EPS27192.1"/>
    <property type="molecule type" value="Genomic_DNA"/>
</dbReference>
<dbReference type="Pfam" id="PF18325">
    <property type="entry name" value="Fas_alpha_ACP"/>
    <property type="match status" value="1"/>
</dbReference>
<dbReference type="Gene3D" id="6.10.140.1410">
    <property type="match status" value="1"/>
</dbReference>
<keyword evidence="2 10" id="KW-0596">Phosphopantetheine</keyword>
<evidence type="ECO:0000259" key="14">
    <source>
        <dbReference type="PROSITE" id="PS52004"/>
    </source>
</evidence>
<dbReference type="STRING" id="933388.S8AYY1"/>
<dbReference type="PROSITE" id="PS52004">
    <property type="entry name" value="KS3_2"/>
    <property type="match status" value="1"/>
</dbReference>
<dbReference type="GO" id="GO:0005835">
    <property type="term" value="C:fatty acid synthase complex"/>
    <property type="evidence" value="ECO:0007669"/>
    <property type="project" value="InterPro"/>
</dbReference>
<dbReference type="InterPro" id="IPR036291">
    <property type="entry name" value="NAD(P)-bd_dom_sf"/>
</dbReference>
<evidence type="ECO:0000256" key="9">
    <source>
        <dbReference type="ARBA" id="ARBA00048508"/>
    </source>
</evidence>
<evidence type="ECO:0000256" key="1">
    <source>
        <dbReference type="ARBA" id="ARBA00007485"/>
    </source>
</evidence>
<dbReference type="OrthoDB" id="4251012at2759"/>
<dbReference type="Pfam" id="PF02801">
    <property type="entry name" value="Ketoacyl-synt_C"/>
    <property type="match status" value="1"/>
</dbReference>
<dbReference type="Gene3D" id="3.40.47.10">
    <property type="match status" value="1"/>
</dbReference>
<keyword evidence="3" id="KW-0597">Phosphoprotein</keyword>
<keyword evidence="4 10" id="KW-0808">Transferase</keyword>
<dbReference type="InterPro" id="IPR040899">
    <property type="entry name" value="Fas_alpha_ACP"/>
</dbReference>
<gene>
    <name evidence="15" type="ORF">PDE_02135</name>
</gene>
<evidence type="ECO:0000256" key="13">
    <source>
        <dbReference type="SAM" id="MobiDB-lite"/>
    </source>
</evidence>
<dbReference type="InterPro" id="IPR026025">
    <property type="entry name" value="FAS_alpha_yeast"/>
</dbReference>
<evidence type="ECO:0000256" key="2">
    <source>
        <dbReference type="ARBA" id="ARBA00022450"/>
    </source>
</evidence>
<dbReference type="GO" id="GO:0008897">
    <property type="term" value="F:holo-[acyl-carrier-protein] synthase activity"/>
    <property type="evidence" value="ECO:0007669"/>
    <property type="project" value="InterPro"/>
</dbReference>
<dbReference type="CDD" id="cd00828">
    <property type="entry name" value="elong_cond_enzymes"/>
    <property type="match status" value="1"/>
</dbReference>
<feature type="modified residue" description="O-(pantetheine 4'-phosphoryl)serine" evidence="12">
    <location>
        <position position="175"/>
    </location>
</feature>
<dbReference type="CDD" id="cd08950">
    <property type="entry name" value="KR_fFAS_SDR_c_like"/>
    <property type="match status" value="1"/>
</dbReference>
<dbReference type="Gene3D" id="3.40.50.720">
    <property type="entry name" value="NAD(P)-binding Rossmann-like Domain"/>
    <property type="match status" value="2"/>
</dbReference>
<name>S8AYY1_PENO1</name>
<keyword evidence="6" id="KW-0560">Oxidoreductase</keyword>
<dbReference type="InterPro" id="IPR014031">
    <property type="entry name" value="Ketoacyl_synth_C"/>
</dbReference>
<evidence type="ECO:0000313" key="16">
    <source>
        <dbReference type="Proteomes" id="UP000019376"/>
    </source>
</evidence>
<dbReference type="Pfam" id="PF00109">
    <property type="entry name" value="ketoacyl-synt"/>
    <property type="match status" value="1"/>
</dbReference>
<evidence type="ECO:0000256" key="8">
    <source>
        <dbReference type="ARBA" id="ARBA00048237"/>
    </source>
</evidence>
<sequence length="1596" mass="175574">MHPDIERELTYLLLIELLAYQFASPVKWIQTQDVLLKDLKIQNLLEVGPVSTLINMLRRTLKNEDYVIHDSALGVRRKLLSYRDHAADIHRGLTLTTDLKIETVEAPQSLSPRVAPLLPSSPPATDAEAPILASIPDASTSAQEIVLAIISHKLDRMLVPDDLCKSVKQLCGGRSTMQNEIIGDLEREFGSLPEDSEGIQVQTLCDRLQVSPVFSGQLRRTSAAMVSKMVSLKMPSSFRTAQIRAYLERRWGLGPGRQDAILLLASSKLPAQRLTTPGEAQSLLDGIVQPYLDKKGLTASTRAIDPPPAVAASPGTQALQQQEPEPQHLSAIELFSNTDADLERDKRIATLQGEIDSIVAELGDELIAGVQPQWSASHVRHYDSYWNWSIQDLHDTLGKIFQGRAGIDDPWTCYQARLIVNRACPRLFSVVEYLHRQVLDGVFEGNVDAAAAFLKALMTSSSDLECPPTIQPFALHVCERLTAPRTIVKLNGDIEYREVLRTANSGDHRITLSVKHGQGWVVDEHLTATFAQNLEDASNSTAETPSFASKVVLLIGASRGSIGSEILPGLLVGGAHVIVTTNRFIPETISFFRDLYVSHGARGAQLHVVSFNQASQQDVHALVDWVYDTLGLDLDHIIPFAAMSVAGREVDGIDARAELAHRMMLVNVLRLLGQVAQQKRKRGFSANITQVLLPLSPNHGVFGGDGLYAESKIGLEPLFTKWSSESWGAYLSICGASIGWTRGTGLMKVNDLVAEGIEKMGIRTFGVKEMALRLLLLMAAPVAERCETAVVYADLTGGLDQQPSLQDKLVALREEMQQASAARKAVLEDQRLDDGVNTAVDNDRGPVPPPLANLQLQFPELPDYETEIRPLAANLRGMVDLDRIVVVTGIAELGPYGSARTRWEMEAEGRFSLEGCIEMAWLMGMIRHTAGDVDGKYYNGWTDAITGEPVADIEVKSRYEQRILAHTGIRLVEPELDIGWGSDPTRRRLLQEVILTEDMPLITMSKELAQHFQAEHGDHADIFYPANTKNRGDEEEDVRIRLKKGATILIPKGLPAAHAVAGQIPTGWNPKTYGLSDEIISLVDRVTLFTLVCVAEALFSSGLTDAYELYRYIHVSELGNCIGSGEGPLNAIKRVFRTRHHDLPVASDVLQETFLNTAPAWVNMLLMSSSGPLRTPVGACATSLESLESGYELISTGKAKVCLVGGVDDLEHDIAVEFANMGATSNPAKEQAQARTPAEASRPTSSTRDGFVEAHGAGVQILTTARLALDMGLPVHGVIAWASTASDKAGRSIPAPGQGLLTQARETSHGAVQTPLLNISYRRRRLEQRLRQIRDWEDSENDACQQDEATGDNVERKLLADERRHWIASEATRQHKEALATFGHQFWHGESSISPIRGSLAVWGLTINDLDFASFHGTSTVRNDLNETDVIQKQLAHLGREEGHLLYCIFQKYLTGHSKGAAAAWMLNGCLQTLNSGLIPGQRNADNIDERLRNRKSLFYPSRTLYKRGLKAFSVTAFGFGQKGAQALGVHPRYMFAAATEEEYQNYCIRVRERQKRASQAWAKAVAMQTICDVKDLPPWGERNESAIMLDPLARL</sequence>
<dbReference type="GO" id="GO:0004321">
    <property type="term" value="F:fatty-acyl-CoA synthase activity"/>
    <property type="evidence" value="ECO:0007669"/>
    <property type="project" value="UniProtKB-EC"/>
</dbReference>
<keyword evidence="16" id="KW-1185">Reference proteome</keyword>
<dbReference type="InterPro" id="IPR041550">
    <property type="entry name" value="FASI_helical"/>
</dbReference>
<proteinExistence type="inferred from homology"/>
<dbReference type="InterPro" id="IPR016039">
    <property type="entry name" value="Thiolase-like"/>
</dbReference>
<dbReference type="Gene3D" id="3.30.70.2490">
    <property type="match status" value="1"/>
</dbReference>
<evidence type="ECO:0000256" key="11">
    <source>
        <dbReference type="PIRSR" id="PIRSR000454-1"/>
    </source>
</evidence>
<evidence type="ECO:0000256" key="5">
    <source>
        <dbReference type="ARBA" id="ARBA00022857"/>
    </source>
</evidence>
<feature type="active site" description="For beta-ketoacyl synthase activity" evidence="11">
    <location>
        <position position="1180"/>
    </location>
</feature>
<comment type="similarity">
    <text evidence="1 10">Belongs to the thiolase-like superfamily. Fungal fatty acid synthetase subunit alpha family.</text>
</comment>
<dbReference type="PANTHER" id="PTHR10982:SF21">
    <property type="entry name" value="FATTY ACID SYNTHASE SUBUNIT BETA"/>
    <property type="match status" value="1"/>
</dbReference>
<evidence type="ECO:0000256" key="10">
    <source>
        <dbReference type="PIRNR" id="PIRNR000454"/>
    </source>
</evidence>
<dbReference type="GO" id="GO:0004312">
    <property type="term" value="F:fatty acid synthase activity"/>
    <property type="evidence" value="ECO:0007669"/>
    <property type="project" value="InterPro"/>
</dbReference>
<evidence type="ECO:0000256" key="12">
    <source>
        <dbReference type="PIRSR" id="PIRSR000454-4"/>
    </source>
</evidence>
<keyword evidence="7" id="KW-0511">Multifunctional enzyme</keyword>
<dbReference type="SUPFAM" id="SSF52151">
    <property type="entry name" value="FabD/lysophospholipase-like"/>
    <property type="match status" value="1"/>
</dbReference>
<comment type="catalytic activity">
    <reaction evidence="8">
        <text>acetyl-CoA + n malonyl-CoA + 2n NADPH + 4n H(+) = a long-chain-acyl-CoA + n CoA + n CO2 + 2n NADP(+).</text>
        <dbReference type="EC" id="2.3.1.86"/>
    </reaction>
</comment>
<dbReference type="SUPFAM" id="SSF51735">
    <property type="entry name" value="NAD(P)-binding Rossmann-fold domains"/>
    <property type="match status" value="1"/>
</dbReference>
<dbReference type="InterPro" id="IPR047224">
    <property type="entry name" value="FAS_alpha_su_C"/>
</dbReference>
<dbReference type="eggNOG" id="ENOG502QQJX">
    <property type="taxonomic scope" value="Eukaryota"/>
</dbReference>
<dbReference type="InterPro" id="IPR050830">
    <property type="entry name" value="Fungal_FAS"/>
</dbReference>
<dbReference type="GO" id="GO:0004315">
    <property type="term" value="F:3-oxoacyl-[acyl-carrier-protein] synthase activity"/>
    <property type="evidence" value="ECO:0007669"/>
    <property type="project" value="InterPro"/>
</dbReference>
<dbReference type="GO" id="GO:0044550">
    <property type="term" value="P:secondary metabolite biosynthetic process"/>
    <property type="evidence" value="ECO:0007669"/>
    <property type="project" value="UniProtKB-ARBA"/>
</dbReference>
<protein>
    <recommendedName>
        <fullName evidence="14">Ketosynthase family 3 (KS3) domain-containing protein</fullName>
    </recommendedName>
</protein>
<dbReference type="SUPFAM" id="SSF53901">
    <property type="entry name" value="Thiolase-like"/>
    <property type="match status" value="2"/>
</dbReference>
<dbReference type="GO" id="GO:0042759">
    <property type="term" value="P:long-chain fatty acid biosynthetic process"/>
    <property type="evidence" value="ECO:0007669"/>
    <property type="project" value="UniProtKB-UniRule"/>
</dbReference>
<evidence type="ECO:0000313" key="15">
    <source>
        <dbReference type="EMBL" id="EPS27192.1"/>
    </source>
</evidence>
<keyword evidence="5" id="KW-0521">NADP</keyword>
<dbReference type="Pfam" id="PF18314">
    <property type="entry name" value="FAS_I_H"/>
    <property type="match status" value="1"/>
</dbReference>
<evidence type="ECO:0000256" key="4">
    <source>
        <dbReference type="ARBA" id="ARBA00022679"/>
    </source>
</evidence>
<dbReference type="HOGENOM" id="CLU_000114_0_0_1"/>
<dbReference type="Gene3D" id="3.90.25.70">
    <property type="match status" value="1"/>
</dbReference>